<dbReference type="PANTHER" id="PTHR36325:SF1">
    <property type="entry name" value="MYOSIN-2 HEAVY CHAIN-LIKE PROTEIN"/>
    <property type="match status" value="1"/>
</dbReference>
<name>A0A0J8BUN7_BETVV</name>
<evidence type="ECO:0000313" key="4">
    <source>
        <dbReference type="Proteomes" id="UP000035740"/>
    </source>
</evidence>
<dbReference type="EMBL" id="KQ090169">
    <property type="protein sequence ID" value="KMT03628.1"/>
    <property type="molecule type" value="Genomic_DNA"/>
</dbReference>
<dbReference type="Proteomes" id="UP000035740">
    <property type="component" value="Chromosome 8"/>
</dbReference>
<dbReference type="PANTHER" id="PTHR36325">
    <property type="entry name" value="MYOSIN-2 HEAVY CHAIN-LIKE PROTEIN"/>
    <property type="match status" value="1"/>
</dbReference>
<dbReference type="OrthoDB" id="2019579at2759"/>
<evidence type="ECO:0000256" key="1">
    <source>
        <dbReference type="SAM" id="Coils"/>
    </source>
</evidence>
<feature type="region of interest" description="Disordered" evidence="2">
    <location>
        <begin position="64"/>
        <end position="83"/>
    </location>
</feature>
<reference evidence="3 4" key="1">
    <citation type="journal article" date="2014" name="Nature">
        <title>The genome of the recently domesticated crop plant sugar beet (Beta vulgaris).</title>
        <authorList>
            <person name="Dohm J.C."/>
            <person name="Minoche A.E."/>
            <person name="Holtgrawe D."/>
            <person name="Capella-Gutierrez S."/>
            <person name="Zakrzewski F."/>
            <person name="Tafer H."/>
            <person name="Rupp O."/>
            <person name="Sorensen T.R."/>
            <person name="Stracke R."/>
            <person name="Reinhardt R."/>
            <person name="Goesmann A."/>
            <person name="Kraft T."/>
            <person name="Schulz B."/>
            <person name="Stadler P.F."/>
            <person name="Schmidt T."/>
            <person name="Gabaldon T."/>
            <person name="Lehrach H."/>
            <person name="Weisshaar B."/>
            <person name="Himmelbauer H."/>
        </authorList>
    </citation>
    <scope>NUCLEOTIDE SEQUENCE [LARGE SCALE GENOMIC DNA]</scope>
    <source>
        <tissue evidence="3">Taproot</tissue>
    </source>
</reference>
<sequence length="657" mass="73774">MDLGCLDLGCISLPDEKKLTNSFAESHSDDSNDSLSSTTKLGKNKSHKDRNSPPSAGSVLKRVTSQIKKPLHRKNSPLNWSPRKKMDSYLKRKIKLLQEAGGMNLTLDETLDDSKPHYCRVEREKIAAREAACKVMEARKAAMVEASWCRILQAARIPNKEAKELLIKAEKDEVEAFEAATAKGVTVYDTPDRPLKRLEIEMSSATGKGSTTHTVRASFETAFEVDKQVAVAVKSAFIRLAHCNSFNKEEFKDLVRKISENPDTQERILEYDTGSGIEPESHPNDGSNSRRKNRKKKLSPQKLNGTKLVNMMLGRLKCLKEEELASLATIVATCGLSAALADTKSHKMQDKSAVSSIDYSINEVRTTKLPVEEPELPSLDKFLVKKLTKLEKEVQEAKNATKAESKRDDDKQVFVDNVPDLGSVLVKHSSKLEKEIEEAKKSQKSSDIDGLKSGRTLKHGKSRPLKEEDKEVPSLDKCLVKHVSRLEKEIQEAKNRRITDLERRQKENINMNTTLFEKEQNKRGDGAIDSLDAVLVKHVSALEKEKMGGVSKEVLEVKKRDTSAQLMGTSAGGLDQILVKHKSRLEREKTVIASEQPEERNTYSKSRREARERELLEMWGGIGLGNSMKPQVSRLERDKAAWRKAEEEEKKISLLEQ</sequence>
<keyword evidence="4" id="KW-1185">Reference proteome</keyword>
<dbReference type="OMA" id="ARCEETS"/>
<dbReference type="eggNOG" id="ENOG502QTW4">
    <property type="taxonomic scope" value="Eukaryota"/>
</dbReference>
<feature type="coiled-coil region" evidence="1">
    <location>
        <begin position="380"/>
        <end position="407"/>
    </location>
</feature>
<feature type="coiled-coil region" evidence="1">
    <location>
        <begin position="476"/>
        <end position="503"/>
    </location>
</feature>
<evidence type="ECO:0000313" key="3">
    <source>
        <dbReference type="EMBL" id="KMT03628.1"/>
    </source>
</evidence>
<dbReference type="Gramene" id="KMT03628">
    <property type="protein sequence ID" value="KMT03628"/>
    <property type="gene ID" value="BVRB_8g190410"/>
</dbReference>
<feature type="region of interest" description="Disordered" evidence="2">
    <location>
        <begin position="436"/>
        <end position="471"/>
    </location>
</feature>
<feature type="compositionally biased region" description="Basic residues" evidence="2">
    <location>
        <begin position="289"/>
        <end position="299"/>
    </location>
</feature>
<proteinExistence type="predicted"/>
<keyword evidence="1" id="KW-0175">Coiled coil</keyword>
<feature type="region of interest" description="Disordered" evidence="2">
    <location>
        <begin position="22"/>
        <end position="59"/>
    </location>
</feature>
<gene>
    <name evidence="3" type="ORF">BVRB_8g190410</name>
</gene>
<dbReference type="AlphaFoldDB" id="A0A0J8BUN7"/>
<dbReference type="KEGG" id="bvg:104901610"/>
<evidence type="ECO:0000256" key="2">
    <source>
        <dbReference type="SAM" id="MobiDB-lite"/>
    </source>
</evidence>
<protein>
    <submittedName>
        <fullName evidence="3">Uncharacterized protein</fullName>
    </submittedName>
</protein>
<feature type="compositionally biased region" description="Basic and acidic residues" evidence="2">
    <location>
        <begin position="436"/>
        <end position="452"/>
    </location>
</feature>
<organism evidence="3 4">
    <name type="scientific">Beta vulgaris subsp. vulgaris</name>
    <name type="common">Beet</name>
    <dbReference type="NCBI Taxonomy" id="3555"/>
    <lineage>
        <taxon>Eukaryota</taxon>
        <taxon>Viridiplantae</taxon>
        <taxon>Streptophyta</taxon>
        <taxon>Embryophyta</taxon>
        <taxon>Tracheophyta</taxon>
        <taxon>Spermatophyta</taxon>
        <taxon>Magnoliopsida</taxon>
        <taxon>eudicotyledons</taxon>
        <taxon>Gunneridae</taxon>
        <taxon>Pentapetalae</taxon>
        <taxon>Caryophyllales</taxon>
        <taxon>Chenopodiaceae</taxon>
        <taxon>Betoideae</taxon>
        <taxon>Beta</taxon>
    </lineage>
</organism>
<accession>A0A0J8BUN7</accession>
<feature type="region of interest" description="Disordered" evidence="2">
    <location>
        <begin position="271"/>
        <end position="304"/>
    </location>
</feature>